<dbReference type="SUPFAM" id="SSF50965">
    <property type="entry name" value="Galactose oxidase, central domain"/>
    <property type="match status" value="1"/>
</dbReference>
<dbReference type="PROSITE" id="PS50026">
    <property type="entry name" value="EGF_3"/>
    <property type="match status" value="2"/>
</dbReference>
<dbReference type="Pfam" id="PF00053">
    <property type="entry name" value="EGF_laminin"/>
    <property type="match status" value="1"/>
</dbReference>
<evidence type="ECO:0000256" key="12">
    <source>
        <dbReference type="ARBA" id="ARBA00023292"/>
    </source>
</evidence>
<dbReference type="GO" id="GO:0048513">
    <property type="term" value="P:animal organ development"/>
    <property type="evidence" value="ECO:0007669"/>
    <property type="project" value="UniProtKB-ARBA"/>
</dbReference>
<dbReference type="CDD" id="cd00041">
    <property type="entry name" value="CUB"/>
    <property type="match status" value="1"/>
</dbReference>
<accession>W8BRC3</accession>
<dbReference type="Pfam" id="PF01437">
    <property type="entry name" value="PSI"/>
    <property type="match status" value="1"/>
</dbReference>
<feature type="transmembrane region" description="Helical" evidence="16">
    <location>
        <begin position="2775"/>
        <end position="2797"/>
    </location>
</feature>
<evidence type="ECO:0000256" key="14">
    <source>
        <dbReference type="PROSITE-ProRule" id="PRU00460"/>
    </source>
</evidence>
<dbReference type="PROSITE" id="PS00022">
    <property type="entry name" value="EGF_1"/>
    <property type="match status" value="1"/>
</dbReference>
<evidence type="ECO:0000256" key="15">
    <source>
        <dbReference type="SAM" id="MobiDB-lite"/>
    </source>
</evidence>
<keyword evidence="10 13" id="KW-1015">Disulfide bond</keyword>
<dbReference type="CDD" id="cd00055">
    <property type="entry name" value="EGF_Lam"/>
    <property type="match status" value="4"/>
</dbReference>
<dbReference type="Pfam" id="PF24981">
    <property type="entry name" value="Beta-prop_ATRN-LZTR1"/>
    <property type="match status" value="3"/>
</dbReference>
<feature type="domain" description="EGF-like" evidence="19">
    <location>
        <begin position="1259"/>
        <end position="1300"/>
    </location>
</feature>
<dbReference type="InterPro" id="IPR000859">
    <property type="entry name" value="CUB_dom"/>
</dbReference>
<keyword evidence="5 17" id="KW-0732">Signal</keyword>
<evidence type="ECO:0000256" key="8">
    <source>
        <dbReference type="ARBA" id="ARBA00022989"/>
    </source>
</evidence>
<keyword evidence="2" id="KW-0880">Kelch repeat</keyword>
<keyword evidence="4 16" id="KW-0812">Transmembrane</keyword>
<keyword evidence="9 16" id="KW-0472">Membrane</keyword>
<dbReference type="PROSITE" id="PS01186">
    <property type="entry name" value="EGF_2"/>
    <property type="match status" value="2"/>
</dbReference>
<evidence type="ECO:0000256" key="9">
    <source>
        <dbReference type="ARBA" id="ARBA00023136"/>
    </source>
</evidence>
<dbReference type="SUPFAM" id="SSF49854">
    <property type="entry name" value="Spermadhesin, CUB domain"/>
    <property type="match status" value="2"/>
</dbReference>
<dbReference type="FunFam" id="2.10.25.10:FF:000191">
    <property type="entry name" value="Multiple epidermal growth factor-like domains 8"/>
    <property type="match status" value="1"/>
</dbReference>
<dbReference type="InterPro" id="IPR018097">
    <property type="entry name" value="EGF_Ca-bd_CS"/>
</dbReference>
<reference evidence="21" key="2">
    <citation type="journal article" date="2014" name="BMC Genomics">
        <title>A genomic perspective to assessing quality of mass-reared SIT flies used in Mediterranean fruit fly (Ceratitis capitata) eradication in California.</title>
        <authorList>
            <person name="Calla B."/>
            <person name="Hall B."/>
            <person name="Hou S."/>
            <person name="Geib S.M."/>
        </authorList>
    </citation>
    <scope>NUCLEOTIDE SEQUENCE</scope>
</reference>
<feature type="domain" description="CUB" evidence="18">
    <location>
        <begin position="1434"/>
        <end position="1562"/>
    </location>
</feature>
<feature type="domain" description="Laminin EGF-like" evidence="20">
    <location>
        <begin position="1335"/>
        <end position="1381"/>
    </location>
</feature>
<feature type="disulfide bond" evidence="14">
    <location>
        <begin position="1353"/>
        <end position="1362"/>
    </location>
</feature>
<dbReference type="PROSITE" id="PS50027">
    <property type="entry name" value="EGF_LAM_2"/>
    <property type="match status" value="2"/>
</dbReference>
<evidence type="ECO:0000313" key="21">
    <source>
        <dbReference type="EMBL" id="JAB95791.1"/>
    </source>
</evidence>
<dbReference type="SUPFAM" id="SSF57196">
    <property type="entry name" value="EGF/Laminin"/>
    <property type="match status" value="4"/>
</dbReference>
<dbReference type="GO" id="GO:0048731">
    <property type="term" value="P:system development"/>
    <property type="evidence" value="ECO:0007669"/>
    <property type="project" value="UniProtKB-ARBA"/>
</dbReference>
<keyword evidence="12 14" id="KW-0424">Laminin EGF-like domain</keyword>
<dbReference type="GO" id="GO:0005794">
    <property type="term" value="C:Golgi apparatus"/>
    <property type="evidence" value="ECO:0007669"/>
    <property type="project" value="TreeGrafter"/>
</dbReference>
<proteinExistence type="evidence at transcript level"/>
<dbReference type="Gene3D" id="2.120.10.80">
    <property type="entry name" value="Kelch-type beta propeller"/>
    <property type="match status" value="4"/>
</dbReference>
<dbReference type="GO" id="GO:0016020">
    <property type="term" value="C:membrane"/>
    <property type="evidence" value="ECO:0007669"/>
    <property type="project" value="UniProtKB-SubCell"/>
</dbReference>
<keyword evidence="3 13" id="KW-0245">EGF-like domain</keyword>
<dbReference type="InterPro" id="IPR011043">
    <property type="entry name" value="Gal_Oxase/kelch_b-propeller"/>
</dbReference>
<evidence type="ECO:0000256" key="16">
    <source>
        <dbReference type="SAM" id="Phobius"/>
    </source>
</evidence>
<dbReference type="Pfam" id="PF07645">
    <property type="entry name" value="EGF_CA"/>
    <property type="match status" value="2"/>
</dbReference>
<feature type="domain" description="EGF-like" evidence="19">
    <location>
        <begin position="1560"/>
        <end position="1593"/>
    </location>
</feature>
<evidence type="ECO:0000259" key="18">
    <source>
        <dbReference type="PROSITE" id="PS01180"/>
    </source>
</evidence>
<evidence type="ECO:0000256" key="17">
    <source>
        <dbReference type="SAM" id="SignalP"/>
    </source>
</evidence>
<feature type="disulfide bond" evidence="14">
    <location>
        <begin position="1404"/>
        <end position="1413"/>
    </location>
</feature>
<evidence type="ECO:0000256" key="10">
    <source>
        <dbReference type="ARBA" id="ARBA00023157"/>
    </source>
</evidence>
<feature type="compositionally biased region" description="Polar residues" evidence="15">
    <location>
        <begin position="2843"/>
        <end position="2855"/>
    </location>
</feature>
<name>W8BRC3_CERCA</name>
<organism evidence="21">
    <name type="scientific">Ceratitis capitata</name>
    <name type="common">Mediterranean fruit fly</name>
    <name type="synonym">Tephritis capitata</name>
    <dbReference type="NCBI Taxonomy" id="7213"/>
    <lineage>
        <taxon>Eukaryota</taxon>
        <taxon>Metazoa</taxon>
        <taxon>Ecdysozoa</taxon>
        <taxon>Arthropoda</taxon>
        <taxon>Hexapoda</taxon>
        <taxon>Insecta</taxon>
        <taxon>Pterygota</taxon>
        <taxon>Neoptera</taxon>
        <taxon>Endopterygota</taxon>
        <taxon>Diptera</taxon>
        <taxon>Brachycera</taxon>
        <taxon>Muscomorpha</taxon>
        <taxon>Tephritoidea</taxon>
        <taxon>Tephritidae</taxon>
        <taxon>Ceratitis</taxon>
        <taxon>Ceratitis</taxon>
    </lineage>
</organism>
<evidence type="ECO:0000256" key="2">
    <source>
        <dbReference type="ARBA" id="ARBA00022441"/>
    </source>
</evidence>
<dbReference type="SMART" id="SM00181">
    <property type="entry name" value="EGF"/>
    <property type="match status" value="12"/>
</dbReference>
<feature type="chain" id="PRO_5004906681" evidence="17">
    <location>
        <begin position="20"/>
        <end position="2959"/>
    </location>
</feature>
<comment type="subcellular location">
    <subcellularLocation>
        <location evidence="1">Membrane</location>
        <topology evidence="1">Single-pass type I membrane protein</topology>
    </subcellularLocation>
</comment>
<dbReference type="FunFam" id="2.60.120.290:FF:000023">
    <property type="entry name" value="Multiple epidermal growth factor-like domains 8"/>
    <property type="match status" value="1"/>
</dbReference>
<feature type="disulfide bond" evidence="14">
    <location>
        <begin position="1365"/>
        <end position="1379"/>
    </location>
</feature>
<dbReference type="Gene3D" id="2.60.120.290">
    <property type="entry name" value="Spermadhesin, CUB domain"/>
    <property type="match status" value="2"/>
</dbReference>
<dbReference type="SUPFAM" id="SSF117281">
    <property type="entry name" value="Kelch motif"/>
    <property type="match status" value="1"/>
</dbReference>
<dbReference type="InterPro" id="IPR051568">
    <property type="entry name" value="LZTR1/Attractin"/>
</dbReference>
<dbReference type="FunFam" id="2.10.25.10:FF:000214">
    <property type="entry name" value="Multiple epidermal growth factor-like domains 8"/>
    <property type="match status" value="1"/>
</dbReference>
<dbReference type="EMBL" id="GAMC01010764">
    <property type="protein sequence ID" value="JAB95791.1"/>
    <property type="molecule type" value="mRNA"/>
</dbReference>
<dbReference type="GO" id="GO:0005509">
    <property type="term" value="F:calcium ion binding"/>
    <property type="evidence" value="ECO:0007669"/>
    <property type="project" value="InterPro"/>
</dbReference>
<dbReference type="SMART" id="SM00180">
    <property type="entry name" value="EGF_Lam"/>
    <property type="match status" value="4"/>
</dbReference>
<dbReference type="InterPro" id="IPR056737">
    <property type="entry name" value="Beta-prop_ATRN-MKLN-like"/>
</dbReference>
<feature type="disulfide bond" evidence="13">
    <location>
        <begin position="1583"/>
        <end position="1592"/>
    </location>
</feature>
<dbReference type="FunFam" id="2.10.25.10:FF:000202">
    <property type="entry name" value="Multiple epidermal growth factor-like domains 8"/>
    <property type="match status" value="1"/>
</dbReference>
<dbReference type="InterPro" id="IPR002049">
    <property type="entry name" value="LE_dom"/>
</dbReference>
<evidence type="ECO:0000256" key="6">
    <source>
        <dbReference type="ARBA" id="ARBA00022737"/>
    </source>
</evidence>
<keyword evidence="7" id="KW-0106">Calcium</keyword>
<dbReference type="Pfam" id="PF24973">
    <property type="entry name" value="EGF_LMN_ATRN"/>
    <property type="match status" value="3"/>
</dbReference>
<dbReference type="InterPro" id="IPR049883">
    <property type="entry name" value="NOTCH1_EGF-like"/>
</dbReference>
<reference evidence="21" key="1">
    <citation type="submission" date="2013-07" db="EMBL/GenBank/DDBJ databases">
        <authorList>
            <person name="Geib S."/>
        </authorList>
    </citation>
    <scope>NUCLEOTIDE SEQUENCE</scope>
</reference>
<evidence type="ECO:0000256" key="5">
    <source>
        <dbReference type="ARBA" id="ARBA00022729"/>
    </source>
</evidence>
<dbReference type="InterPro" id="IPR000152">
    <property type="entry name" value="EGF-type_Asp/Asn_hydroxyl_site"/>
</dbReference>
<gene>
    <name evidence="21" type="primary">MEGF8</name>
</gene>
<dbReference type="Gene3D" id="2.10.25.10">
    <property type="entry name" value="Laminin"/>
    <property type="match status" value="8"/>
</dbReference>
<feature type="domain" description="Laminin EGF-like" evidence="20">
    <location>
        <begin position="1382"/>
        <end position="1436"/>
    </location>
</feature>
<feature type="signal peptide" evidence="17">
    <location>
        <begin position="1"/>
        <end position="19"/>
    </location>
</feature>
<dbReference type="OrthoDB" id="263283at2759"/>
<dbReference type="SMART" id="SM00042">
    <property type="entry name" value="CUB"/>
    <property type="match status" value="1"/>
</dbReference>
<dbReference type="InterPro" id="IPR013111">
    <property type="entry name" value="EGF_extracell"/>
</dbReference>
<protein>
    <submittedName>
        <fullName evidence="21">Multiple epidermal growth factor-like domains protein 8</fullName>
    </submittedName>
</protein>
<dbReference type="PROSITE" id="PS00010">
    <property type="entry name" value="ASX_HYDROXYL"/>
    <property type="match status" value="2"/>
</dbReference>
<evidence type="ECO:0000256" key="11">
    <source>
        <dbReference type="ARBA" id="ARBA00023180"/>
    </source>
</evidence>
<evidence type="ECO:0000256" key="1">
    <source>
        <dbReference type="ARBA" id="ARBA00004479"/>
    </source>
</evidence>
<dbReference type="Pfam" id="PF07974">
    <property type="entry name" value="EGF_2"/>
    <property type="match status" value="1"/>
</dbReference>
<dbReference type="PROSITE" id="PS01180">
    <property type="entry name" value="CUB"/>
    <property type="match status" value="2"/>
</dbReference>
<keyword evidence="8 16" id="KW-1133">Transmembrane helix</keyword>
<evidence type="ECO:0000256" key="13">
    <source>
        <dbReference type="PROSITE-ProRule" id="PRU00076"/>
    </source>
</evidence>
<comment type="caution">
    <text evidence="13">Lacks conserved residue(s) required for the propagation of feature annotation.</text>
</comment>
<dbReference type="PROSITE" id="PS01248">
    <property type="entry name" value="EGF_LAM_1"/>
    <property type="match status" value="2"/>
</dbReference>
<dbReference type="PANTHER" id="PTHR46376:SF2">
    <property type="entry name" value="DISTRACTED, ISOFORM B"/>
    <property type="match status" value="1"/>
</dbReference>
<dbReference type="InterPro" id="IPR002165">
    <property type="entry name" value="Plexin_repeat"/>
</dbReference>
<dbReference type="InterPro" id="IPR000742">
    <property type="entry name" value="EGF"/>
</dbReference>
<dbReference type="InterPro" id="IPR015915">
    <property type="entry name" value="Kelch-typ_b-propeller"/>
</dbReference>
<feature type="region of interest" description="Disordered" evidence="15">
    <location>
        <begin position="487"/>
        <end position="520"/>
    </location>
</feature>
<dbReference type="InterPro" id="IPR056863">
    <property type="entry name" value="LMN_ATRN_NET-like_EGF"/>
</dbReference>
<dbReference type="PROSITE" id="PS01187">
    <property type="entry name" value="EGF_CA"/>
    <property type="match status" value="1"/>
</dbReference>
<dbReference type="SMART" id="SM00423">
    <property type="entry name" value="PSI"/>
    <property type="match status" value="10"/>
</dbReference>
<keyword evidence="6" id="KW-0677">Repeat</keyword>
<dbReference type="InterPro" id="IPR016201">
    <property type="entry name" value="PSI"/>
</dbReference>
<evidence type="ECO:0000256" key="4">
    <source>
        <dbReference type="ARBA" id="ARBA00022692"/>
    </source>
</evidence>
<feature type="region of interest" description="Disordered" evidence="15">
    <location>
        <begin position="2839"/>
        <end position="2859"/>
    </location>
</feature>
<dbReference type="PANTHER" id="PTHR46376">
    <property type="entry name" value="LEUCINE-ZIPPER-LIKE TRANSCRIPTIONAL REGULATOR 1"/>
    <property type="match status" value="1"/>
</dbReference>
<dbReference type="Pfam" id="PF00431">
    <property type="entry name" value="CUB"/>
    <property type="match status" value="1"/>
</dbReference>
<dbReference type="InterPro" id="IPR035914">
    <property type="entry name" value="Sperma_CUB_dom_sf"/>
</dbReference>
<sequence>MLSIRIAAFVRLRTLTTLAFLLCVCSNQRLETQADRITLLPAAPHLQHHAPCDRSRKVFTEPYGEISDGPAGFNYTQDSHCEWLIKARNDSQFITLTFHSMGTECSYDYIYVYDGDSFNSTLLGSFSGRTQPQRLVARSGSMLILMYSDTNYVLDGFRASYYISNCLNNCHNHGKCVGHQCVCHGEWVLPDCEDEACPNKCGESHGRGKCVKGICHCEKGFSGRLCDLYINPPGGNWRWLATDAEGMAPRAAHTAVYLEEQDALYVFGGYDLNNVIDSLQIYRFGSSQWVDEWGLLLQDHNYSQKINATLLKAVLQHKSEDEAKLWGLRSDVSFFRNILYTLAESNLHQRRTRSSQLIADVNANDTNEQIPEYFEDILEEVTDHKPEGRYGHAADHVPGGFVIFGGKNGNGSFFNDLWFYNSTESGGKWKQWARKSKLKPPKVARHTITLAGEYLYLFGGSLETGEFSSNVYRIRLPIYNKIKPIDRPIGDDDDDEFNSSGSRNDNSEDEDDNDDDGQWEFVHPRGGKSLDVRLAAHSTVYYSATNSLIVFGGIMSSLARFSKLSDRIFAFQLDKLHWTEILYPRTALRDTNIPHERAFHSATISGNYMIVFGGYTHRHNKDEICYDNQMYWYHLSCHIWINQVVSAEDSLYPKKQGVFAHAAALRRNNTLLIVGGYHGNVNADLFAYELPQVLRVQNHGYNPEMSCRLHTSHTACLSNPECGWCSADSSCYGRTIGANCTTNLQTTRCPGICPSLGDCHSCLVHGTQWHSETDHYFSVASKLGLNECTWCVQNAKCHHRDDNYGICGEDTPSHSPGWWGEKGTEIRNPSQCTSNDKRPGLTYIKYHHPVNMTMPDFVAIVNATMVDFGSPPPATQYEQKLEGEMLARLLGFVRPQKTWEEPSEIQVCTSYSTAILRAGLSKSLDTLKELTSRSTNQTYCGPVEIPSTDQPFLIDFQARRRVSYSNSYNAYQKTRMELQHIYHGNLNAFTFEYLEPYYSGNCSQYTNCLHCLTDSSCGWCGLTSTCVDKTVNETEICKRTADTALTKGGAYWEYLITQPSQCANCSNYVSCDECVTSGLCEWWTEEARCARFGKSEHGVRNTSMCPVPCRLRTSCDQCLNERGRCVWCEASAQCFSFAVYTSEYQFGMCREWLDQIIANDTQRITDFGPVGRGGTSTTIQHLPKFPQKQPAAQCKSCALFNNCSSCLRTLSCGWCFDRDNPIEGVCMRGDFSRPFGNCSLALNSPTQHDAEWAYAQCPDVDECGLGLHDCHKEAKCTNTHGSYNCHCRRGYIGDGRLSCVRTCYENCVNGYCSGPPDFVCKCELGWTGTDCSINCGCNNHSTCVERVGKCDQCQAWTEGERCERCRQGSYGNATSAGGCHPCECNGHGNQDLGICNVGNGECYCKDNTVGLKCDQCASGYYGDPRDGGQCYFQCESRGMLTNIGRSGIGSYQSYKNPWGASLEVRECLWILSPKTLQAEKSLLQLEFEWPSLAMDCDENAVYIYDSLPDLTGATQQNQLISVVCSPYTATHIVEARSSHVTVYYKQGGDRQKFGFNALYTVKNCAARTCLHPHICDEQQRCVCPAGYVGARCEIEICPKNCNAKRMQGYCDTDYGRCICNSSYAGADCGTLVKPNHLVVSDLFNTLLLSDTYEHLRKTIPRFGHSVNADRRGSLWMFGGYSPSHGPLNDFRQFDAKNGTWMQVTVESTPDDKMPLGRYFHASEIYLKKQIIFIYGGISIRGEQEERTSQLILDDFWQFSIQNQRWSEIELRERREKPPALAGHTLTQIRYNERESLILIGGMTRNKSRQLELWEFNLETFHWEQLLALGVRMPVLYGHSTVYSSDSHILYVFGGYSAEPQNKLYALNLQKMTWTELPTFKDMTRPDSLLPRARYFHSAATTEKYMVVYGGRTHPYDANDVLIAYIYDCNQWIRLTEEVHVVGRLPHSTYAEAISIDHESNAIYVIGGWDGSAAQSHVTRINLPDDICQLWSANKYLCRHHKGCSFCTVTGTYSTASYCFSEGDSAVCEHHNGTLNYNNGAACDDAWMARRNCSTFTTCSACLASWPTHVETTPVCQWCDECGIKGRCVPAGVDCERHSTWCNKEISVGLLNLCPQPQCHTLHCEACVMNENCEWAQSELGTIECITKELVEQNQYRIIGDCPMPCHIYKNCSTCLTNLDENPKDCKWSTMLNSCISPQSQPLLCAGGVCGLVLEANETSHCPEPCHVYDHCSTCLEHAHCGWCARDGFNGDGVCTEGSLENKQEYPSGSTCDLIYTSRRNDSQLTPADVVSWHYVICPAENECKNGHHNCNPISERCIDTDVGYTCQCGEGYRDENGTCLPVCSQGCVRGKCIKPDNCTCDFGYVGANCSIQCLCNGHSNCEGPDRLDVCLECHNNTKGDQCEKCKPLYVGNPKEGHECVPCLEYCNGHTDVCLAHDSNATYFNMTHTELEEVLLEGPENNATCLRCANSTAGDRCDTCIVGYFRGSEDHHKACRPCQCHGHGNICDPVTGEKCNCGNNTESDATCTAGGGKNSAQLCWSVQCSKCRDSYAGNPIDGHQCYKQITVESRMCFDAKPIEECKSKPAALRPGQTVFFVIQPRFMNVDIRIIIDVTQGELDVFMSPQDDSFIVETNDTTGFHEIFLDNRYNWVPKTKRNHPLHIAMPRTDNITASKLVMHDKRNSFYVPHIQDCKSHGGHSFHVKDKHAKDLSTHVTLNHCNTLLRLFGLKNRLVLTLPQNAHNLSATRFFIALRAGAGPEPSYGSVVFRQDQLHIDLFVFFSVFFSCFFLFLAVCVVVWKVKQAADLRRARRQHVVEMLHLAKRPFARVFLTAGALDIESPQPAPSSARSVRNITGTRSRHTTGAHTSEILLITIEPTADNLAAVGTVFISLPGRHKAPLSMALGSALITYPRQFPLNARNFMRTQRGGGGGGGVFNDATQQPNAQTTGHSYHGWSMECGC</sequence>
<evidence type="ECO:0000259" key="19">
    <source>
        <dbReference type="PROSITE" id="PS50026"/>
    </source>
</evidence>
<dbReference type="CDD" id="cd00054">
    <property type="entry name" value="EGF_CA"/>
    <property type="match status" value="1"/>
</dbReference>
<evidence type="ECO:0000256" key="3">
    <source>
        <dbReference type="ARBA" id="ARBA00022536"/>
    </source>
</evidence>
<dbReference type="SMART" id="SM00179">
    <property type="entry name" value="EGF_CA"/>
    <property type="match status" value="2"/>
</dbReference>
<feature type="compositionally biased region" description="Acidic residues" evidence="15">
    <location>
        <begin position="507"/>
        <end position="518"/>
    </location>
</feature>
<feature type="domain" description="CUB" evidence="18">
    <location>
        <begin position="52"/>
        <end position="164"/>
    </location>
</feature>
<dbReference type="InterPro" id="IPR001881">
    <property type="entry name" value="EGF-like_Ca-bd_dom"/>
</dbReference>
<evidence type="ECO:0000256" key="7">
    <source>
        <dbReference type="ARBA" id="ARBA00022837"/>
    </source>
</evidence>
<evidence type="ECO:0000259" key="20">
    <source>
        <dbReference type="PROSITE" id="PS50027"/>
    </source>
</evidence>
<keyword evidence="11" id="KW-0325">Glycoprotein</keyword>